<dbReference type="InterPro" id="IPR047128">
    <property type="entry name" value="PhyH"/>
</dbReference>
<evidence type="ECO:0000313" key="6">
    <source>
        <dbReference type="Proteomes" id="UP000648187"/>
    </source>
</evidence>
<dbReference type="AlphaFoldDB" id="A0A835GFQ0"/>
<dbReference type="Gene3D" id="2.60.120.620">
    <property type="entry name" value="q2cbj1_9rhob like domain"/>
    <property type="match status" value="2"/>
</dbReference>
<dbReference type="InterPro" id="IPR008775">
    <property type="entry name" value="Phytyl_CoA_dOase-like"/>
</dbReference>
<evidence type="ECO:0000313" key="5">
    <source>
        <dbReference type="EMBL" id="KAF9415795.1"/>
    </source>
</evidence>
<comment type="caution">
    <text evidence="5">The sequence shown here is derived from an EMBL/GenBank/DDBJ whole genome shotgun (WGS) entry which is preliminary data.</text>
</comment>
<dbReference type="SUPFAM" id="SSF51197">
    <property type="entry name" value="Clavaminate synthase-like"/>
    <property type="match status" value="2"/>
</dbReference>
<dbReference type="Proteomes" id="UP000648187">
    <property type="component" value="Unassembled WGS sequence"/>
</dbReference>
<organism evidence="5 6">
    <name type="scientific">Spodoptera exigua</name>
    <name type="common">Beet armyworm</name>
    <name type="synonym">Noctua fulgens</name>
    <dbReference type="NCBI Taxonomy" id="7107"/>
    <lineage>
        <taxon>Eukaryota</taxon>
        <taxon>Metazoa</taxon>
        <taxon>Ecdysozoa</taxon>
        <taxon>Arthropoda</taxon>
        <taxon>Hexapoda</taxon>
        <taxon>Insecta</taxon>
        <taxon>Pterygota</taxon>
        <taxon>Neoptera</taxon>
        <taxon>Endopterygota</taxon>
        <taxon>Lepidoptera</taxon>
        <taxon>Glossata</taxon>
        <taxon>Ditrysia</taxon>
        <taxon>Noctuoidea</taxon>
        <taxon>Noctuidae</taxon>
        <taxon>Amphipyrinae</taxon>
        <taxon>Spodoptera</taxon>
    </lineage>
</organism>
<protein>
    <recommendedName>
        <fullName evidence="2">phytanoyl-CoA dioxygenase</fullName>
        <ecNumber evidence="2">1.14.11.18</ecNumber>
    </recommendedName>
    <alternativeName>
        <fullName evidence="3">Phytanic acid oxidase</fullName>
    </alternativeName>
    <alternativeName>
        <fullName evidence="4">Phytanoyl-CoA alpha-hydroxylase</fullName>
    </alternativeName>
</protein>
<dbReference type="EMBL" id="JACKWZ010000102">
    <property type="protein sequence ID" value="KAF9415795.1"/>
    <property type="molecule type" value="Genomic_DNA"/>
</dbReference>
<dbReference type="EC" id="1.14.11.18" evidence="2"/>
<dbReference type="Pfam" id="PF05721">
    <property type="entry name" value="PhyH"/>
    <property type="match status" value="1"/>
</dbReference>
<proteinExistence type="inferred from homology"/>
<comment type="similarity">
    <text evidence="1">Belongs to the PhyH family.</text>
</comment>
<keyword evidence="6" id="KW-1185">Reference proteome</keyword>
<name>A0A835GFQ0_SPOEX</name>
<sequence length="363" mass="41869">MANRYFKITPKRVSADPSTTYPLSAEQLQFYNDNGYLVIKKLIGIPALNSYRQRFTDVCEGRVEKGRVAVVKDRALCKNQTKPEDFINKIQELLYDEVYSTYSEDPRLLHIVEQLIGQDITAVNCMLINKPPGTSEHPPHQDLLYFPFRPADKIIATWTAIDPVNRDNGCLYMLPGSHKHNVLYEHKDQVNHGQLKQYPERFFKYYKMSVGTFDELLSILEPAISHSETVMRKCIGPEERLSVTLKPLSWFQEAKLFFYGIVEEKLIAPEPKRVYLDMEPGDTVFFVSNIVHGSRPNISNSYRKAMTCHYASSKCHYIDVVGTPQQNIAEHMEAELKRRGGDLSYVDLWRIKTKQVRGVRSNL</sequence>
<reference evidence="5" key="1">
    <citation type="submission" date="2020-08" db="EMBL/GenBank/DDBJ databases">
        <title>Spodoptera exigua strain:BAW_Kor-Di-RS1 Genome sequencing and assembly.</title>
        <authorList>
            <person name="Kim J."/>
            <person name="Nam H.Y."/>
            <person name="Kwon M."/>
            <person name="Choi J.H."/>
            <person name="Cho S.R."/>
            <person name="Kim G.-H."/>
        </authorList>
    </citation>
    <scope>NUCLEOTIDE SEQUENCE</scope>
    <source>
        <strain evidence="5">BAW_Kor-Di-RS1</strain>
        <tissue evidence="5">Whole-body</tissue>
    </source>
</reference>
<evidence type="ECO:0000256" key="2">
    <source>
        <dbReference type="ARBA" id="ARBA00034809"/>
    </source>
</evidence>
<gene>
    <name evidence="5" type="ORF">HW555_006696</name>
</gene>
<accession>A0A835GFQ0</accession>
<evidence type="ECO:0000256" key="4">
    <source>
        <dbReference type="ARBA" id="ARBA00034924"/>
    </source>
</evidence>
<dbReference type="GO" id="GO:0048244">
    <property type="term" value="F:phytanoyl-CoA dioxygenase activity"/>
    <property type="evidence" value="ECO:0007669"/>
    <property type="project" value="UniProtKB-EC"/>
</dbReference>
<evidence type="ECO:0000256" key="1">
    <source>
        <dbReference type="ARBA" id="ARBA00005830"/>
    </source>
</evidence>
<dbReference type="PANTHER" id="PTHR21308:SF1">
    <property type="entry name" value="PHYTANOYL-COA DIOXYGENASE, PEROXISOMAL"/>
    <property type="match status" value="1"/>
</dbReference>
<evidence type="ECO:0000256" key="3">
    <source>
        <dbReference type="ARBA" id="ARBA00034921"/>
    </source>
</evidence>
<dbReference type="GO" id="GO:0001561">
    <property type="term" value="P:fatty acid alpha-oxidation"/>
    <property type="evidence" value="ECO:0007669"/>
    <property type="project" value="InterPro"/>
</dbReference>
<dbReference type="PANTHER" id="PTHR21308">
    <property type="entry name" value="PHYTANOYL-COA ALPHA-HYDROXYLASE"/>
    <property type="match status" value="1"/>
</dbReference>